<sequence length="71" mass="7949">MAEVSTGPRSEHPPLTMHDKPADKRYWHQLGAVSDSTPDWRNTRDLIVNILDDLNLPMVGVVITKGKTLRG</sequence>
<name>A0A1V6RVW1_9EURO</name>
<evidence type="ECO:0000313" key="3">
    <source>
        <dbReference type="Proteomes" id="UP000191518"/>
    </source>
</evidence>
<reference evidence="3" key="1">
    <citation type="journal article" date="2017" name="Nat. Microbiol.">
        <title>Global analysis of biosynthetic gene clusters reveals vast potential of secondary metabolite production in Penicillium species.</title>
        <authorList>
            <person name="Nielsen J.C."/>
            <person name="Grijseels S."/>
            <person name="Prigent S."/>
            <person name="Ji B."/>
            <person name="Dainat J."/>
            <person name="Nielsen K.F."/>
            <person name="Frisvad J.C."/>
            <person name="Workman M."/>
            <person name="Nielsen J."/>
        </authorList>
    </citation>
    <scope>NUCLEOTIDE SEQUENCE [LARGE SCALE GENOMIC DNA]</scope>
    <source>
        <strain evidence="3">IBT 29486</strain>
    </source>
</reference>
<evidence type="ECO:0000313" key="2">
    <source>
        <dbReference type="EMBL" id="OQE05543.1"/>
    </source>
</evidence>
<dbReference type="AlphaFoldDB" id="A0A1V6RVW1"/>
<feature type="region of interest" description="Disordered" evidence="1">
    <location>
        <begin position="1"/>
        <end position="21"/>
    </location>
</feature>
<proteinExistence type="predicted"/>
<dbReference type="EMBL" id="MDYP01000023">
    <property type="protein sequence ID" value="OQE05543.1"/>
    <property type="molecule type" value="Genomic_DNA"/>
</dbReference>
<organism evidence="2 3">
    <name type="scientific">Penicillium vulpinum</name>
    <dbReference type="NCBI Taxonomy" id="29845"/>
    <lineage>
        <taxon>Eukaryota</taxon>
        <taxon>Fungi</taxon>
        <taxon>Dikarya</taxon>
        <taxon>Ascomycota</taxon>
        <taxon>Pezizomycotina</taxon>
        <taxon>Eurotiomycetes</taxon>
        <taxon>Eurotiomycetidae</taxon>
        <taxon>Eurotiales</taxon>
        <taxon>Aspergillaceae</taxon>
        <taxon>Penicillium</taxon>
    </lineage>
</organism>
<feature type="compositionally biased region" description="Basic and acidic residues" evidence="1">
    <location>
        <begin position="9"/>
        <end position="21"/>
    </location>
</feature>
<gene>
    <name evidence="2" type="ORF">PENVUL_c023G08885</name>
</gene>
<keyword evidence="3" id="KW-1185">Reference proteome</keyword>
<protein>
    <submittedName>
        <fullName evidence="2">Uncharacterized protein</fullName>
    </submittedName>
</protein>
<comment type="caution">
    <text evidence="2">The sequence shown here is derived from an EMBL/GenBank/DDBJ whole genome shotgun (WGS) entry which is preliminary data.</text>
</comment>
<evidence type="ECO:0000256" key="1">
    <source>
        <dbReference type="SAM" id="MobiDB-lite"/>
    </source>
</evidence>
<accession>A0A1V6RVW1</accession>
<dbReference type="Proteomes" id="UP000191518">
    <property type="component" value="Unassembled WGS sequence"/>
</dbReference>
<dbReference type="STRING" id="29845.A0A1V6RVW1"/>